<reference evidence="1 2" key="1">
    <citation type="journal article" date="2018" name="Front. Microbiol.">
        <title>Hydrolytic Capabilities as a Key to Environmental Success: Chitinolytic and Cellulolytic Acidobacteria From Acidic Sub-arctic Soils and Boreal Peatlands.</title>
        <authorList>
            <person name="Belova S.E."/>
            <person name="Ravin N.V."/>
            <person name="Pankratov T.A."/>
            <person name="Rakitin A.L."/>
            <person name="Ivanova A.A."/>
            <person name="Beletsky A.V."/>
            <person name="Mardanov A.V."/>
            <person name="Sinninghe Damste J.S."/>
            <person name="Dedysh S.N."/>
        </authorList>
    </citation>
    <scope>NUCLEOTIDE SEQUENCE [LARGE SCALE GENOMIC DNA]</scope>
    <source>
        <strain evidence="1 2">SBC82</strain>
    </source>
</reference>
<keyword evidence="2" id="KW-1185">Reference proteome</keyword>
<organism evidence="1 2">
    <name type="scientific">Acidisarcina polymorpha</name>
    <dbReference type="NCBI Taxonomy" id="2211140"/>
    <lineage>
        <taxon>Bacteria</taxon>
        <taxon>Pseudomonadati</taxon>
        <taxon>Acidobacteriota</taxon>
        <taxon>Terriglobia</taxon>
        <taxon>Terriglobales</taxon>
        <taxon>Acidobacteriaceae</taxon>
        <taxon>Acidisarcina</taxon>
    </lineage>
</organism>
<dbReference type="PANTHER" id="PTHR47197">
    <property type="entry name" value="PROTEIN NIRF"/>
    <property type="match status" value="1"/>
</dbReference>
<proteinExistence type="predicted"/>
<dbReference type="KEGG" id="abas:ACPOL_0579"/>
<dbReference type="Proteomes" id="UP000253606">
    <property type="component" value="Chromosome"/>
</dbReference>
<dbReference type="EMBL" id="CP030840">
    <property type="protein sequence ID" value="AXC09952.1"/>
    <property type="molecule type" value="Genomic_DNA"/>
</dbReference>
<dbReference type="InterPro" id="IPR015943">
    <property type="entry name" value="WD40/YVTN_repeat-like_dom_sf"/>
</dbReference>
<name>A0A2Z5FTB2_9BACT</name>
<dbReference type="PANTHER" id="PTHR47197:SF3">
    <property type="entry name" value="DIHYDRO-HEME D1 DEHYDROGENASE"/>
    <property type="match status" value="1"/>
</dbReference>
<protein>
    <recommendedName>
        <fullName evidence="3">Surface antigen protein</fullName>
    </recommendedName>
</protein>
<dbReference type="SUPFAM" id="SSF51004">
    <property type="entry name" value="C-terminal (heme d1) domain of cytochrome cd1-nitrite reductase"/>
    <property type="match status" value="1"/>
</dbReference>
<dbReference type="InterPro" id="IPR051200">
    <property type="entry name" value="Host-pathogen_enzymatic-act"/>
</dbReference>
<evidence type="ECO:0000313" key="1">
    <source>
        <dbReference type="EMBL" id="AXC09952.1"/>
    </source>
</evidence>
<evidence type="ECO:0008006" key="3">
    <source>
        <dbReference type="Google" id="ProtNLM"/>
    </source>
</evidence>
<evidence type="ECO:0000313" key="2">
    <source>
        <dbReference type="Proteomes" id="UP000253606"/>
    </source>
</evidence>
<dbReference type="Gene3D" id="2.130.10.10">
    <property type="entry name" value="YVTN repeat-like/Quinoprotein amine dehydrogenase"/>
    <property type="match status" value="1"/>
</dbReference>
<dbReference type="InterPro" id="IPR011048">
    <property type="entry name" value="Haem_d1_sf"/>
</dbReference>
<gene>
    <name evidence="1" type="ORF">ACPOL_0579</name>
</gene>
<dbReference type="AlphaFoldDB" id="A0A2Z5FTB2"/>
<sequence length="360" mass="39322">MLSILMRWNASRWTFLVWTITYLCTLPAVIQAESFHMNKRGSSSHGQVLVVQESLNRVLIFSKDNPSERAIVQVGEKPHEIETSLDGKTAYVSNFGLLEANHKVGTPGTTISVLDVEQKRERTRFILPSGATAPHGLKIRPQHATELFTNTEEGIEEMTVFDLSTGHVIRTFPLPHGVHNFIFSADGADCYAFTTVDSVIRLDPNDGRVLSRATVPHVRGLAWTSDHSHLLVGSQGQILLLDPQDLSVTRTFIGLPVGQTFYPASSPEGNTFFVPAVLDGVLLVLDARTGRVCQRLATGSPLQAIFDGAYAWISNVKVPTSMLPPGAPERPGGLVRLNLSNFSFTVITDTEDANGIATTH</sequence>
<accession>A0A2Z5FTB2</accession>